<dbReference type="GO" id="GO:0030313">
    <property type="term" value="C:cell envelope"/>
    <property type="evidence" value="ECO:0007669"/>
    <property type="project" value="UniProtKB-SubCell"/>
</dbReference>
<reference evidence="6 7" key="1">
    <citation type="submission" date="2007-08" db="EMBL/GenBank/DDBJ databases">
        <title>Complete sequence of Roseiflexus castenholzii DSM 13941.</title>
        <authorList>
            <consortium name="US DOE Joint Genome Institute"/>
            <person name="Copeland A."/>
            <person name="Lucas S."/>
            <person name="Lapidus A."/>
            <person name="Barry K."/>
            <person name="Glavina del Rio T."/>
            <person name="Dalin E."/>
            <person name="Tice H."/>
            <person name="Pitluck S."/>
            <person name="Thompson L.S."/>
            <person name="Brettin T."/>
            <person name="Bruce D."/>
            <person name="Detter J.C."/>
            <person name="Han C."/>
            <person name="Tapia R."/>
            <person name="Schmutz J."/>
            <person name="Larimer F."/>
            <person name="Land M."/>
            <person name="Hauser L."/>
            <person name="Kyrpides N."/>
            <person name="Mikhailova N."/>
            <person name="Bryant D.A."/>
            <person name="Hanada S."/>
            <person name="Tsukatani Y."/>
            <person name="Richardson P."/>
        </authorList>
    </citation>
    <scope>NUCLEOTIDE SEQUENCE [LARGE SCALE GENOMIC DNA]</scope>
    <source>
        <strain evidence="7">DSM 13941 / HLO8</strain>
    </source>
</reference>
<dbReference type="Proteomes" id="UP000000263">
    <property type="component" value="Chromosome"/>
</dbReference>
<organism evidence="6 7">
    <name type="scientific">Roseiflexus castenholzii (strain DSM 13941 / HLO8)</name>
    <dbReference type="NCBI Taxonomy" id="383372"/>
    <lineage>
        <taxon>Bacteria</taxon>
        <taxon>Bacillati</taxon>
        <taxon>Chloroflexota</taxon>
        <taxon>Chloroflexia</taxon>
        <taxon>Chloroflexales</taxon>
        <taxon>Roseiflexineae</taxon>
        <taxon>Roseiflexaceae</taxon>
        <taxon>Roseiflexus</taxon>
    </lineage>
</organism>
<evidence type="ECO:0000256" key="3">
    <source>
        <dbReference type="ARBA" id="ARBA00022729"/>
    </source>
</evidence>
<dbReference type="PANTHER" id="PTHR35936:SF17">
    <property type="entry name" value="ARGININE-BINDING EXTRACELLULAR PROTEIN ARTP"/>
    <property type="match status" value="1"/>
</dbReference>
<dbReference type="RefSeq" id="WP_012121753.1">
    <property type="nucleotide sequence ID" value="NC_009767.1"/>
</dbReference>
<dbReference type="HOGENOM" id="CLU_019602_18_2_0"/>
<dbReference type="SUPFAM" id="SSF53850">
    <property type="entry name" value="Periplasmic binding protein-like II"/>
    <property type="match status" value="1"/>
</dbReference>
<accession>A7NP33</accession>
<sequence length="276" mass="30338">MRETLRMRRRRDGRRRFDAVALLIIVGYAALAVSAQTGLNVVGQGLDPVWAGVQQRRTLRVAVDLGFYPFTWMEDGKPAGYDIDLAHAIAARLGVQAEFIPSGLDSIYDDLAARRADIAISALPYAPELGWRARFSQFYFDAGQMLVVRSDSPITSEADLTAHVVGVALGSDADTLARRRLMEGASFVLRPDYDTPADALAALQRGEVDAVIVDHPAALIAMAHAPELRVAQALTFEPYVIAVAPEAYRLHEAVNQALDALRAEGFFEEAQQKWFR</sequence>
<gene>
    <name evidence="6" type="ordered locus">Rcas_3278</name>
</gene>
<name>A7NP33_ROSCS</name>
<dbReference type="PROSITE" id="PS01039">
    <property type="entry name" value="SBP_BACTERIAL_3"/>
    <property type="match status" value="1"/>
</dbReference>
<dbReference type="EMBL" id="CP000804">
    <property type="protein sequence ID" value="ABU59329.1"/>
    <property type="molecule type" value="Genomic_DNA"/>
</dbReference>
<evidence type="ECO:0000256" key="2">
    <source>
        <dbReference type="ARBA" id="ARBA00010333"/>
    </source>
</evidence>
<dbReference type="KEGG" id="rca:Rcas_3278"/>
<dbReference type="STRING" id="383372.Rcas_3278"/>
<dbReference type="InterPro" id="IPR018313">
    <property type="entry name" value="SBP_3_CS"/>
</dbReference>
<dbReference type="eggNOG" id="COG0834">
    <property type="taxonomic scope" value="Bacteria"/>
</dbReference>
<dbReference type="CDD" id="cd13530">
    <property type="entry name" value="PBP2_peptides_like"/>
    <property type="match status" value="1"/>
</dbReference>
<feature type="domain" description="Solute-binding protein family 3/N-terminal" evidence="5">
    <location>
        <begin position="58"/>
        <end position="276"/>
    </location>
</feature>
<dbReference type="SMART" id="SM00062">
    <property type="entry name" value="PBPb"/>
    <property type="match status" value="1"/>
</dbReference>
<evidence type="ECO:0000313" key="7">
    <source>
        <dbReference type="Proteomes" id="UP000000263"/>
    </source>
</evidence>
<dbReference type="AlphaFoldDB" id="A7NP33"/>
<comment type="subcellular location">
    <subcellularLocation>
        <location evidence="1">Cell envelope</location>
    </subcellularLocation>
</comment>
<protein>
    <submittedName>
        <fullName evidence="6">Extracellular solute-binding protein family 3</fullName>
    </submittedName>
</protein>
<dbReference type="Pfam" id="PF00497">
    <property type="entry name" value="SBP_bac_3"/>
    <property type="match status" value="1"/>
</dbReference>
<evidence type="ECO:0000313" key="6">
    <source>
        <dbReference type="EMBL" id="ABU59329.1"/>
    </source>
</evidence>
<dbReference type="OrthoDB" id="9774451at2"/>
<dbReference type="Gene3D" id="3.40.190.10">
    <property type="entry name" value="Periplasmic binding protein-like II"/>
    <property type="match status" value="2"/>
</dbReference>
<dbReference type="InterPro" id="IPR001638">
    <property type="entry name" value="Solute-binding_3/MltF_N"/>
</dbReference>
<evidence type="ECO:0000256" key="4">
    <source>
        <dbReference type="RuleBase" id="RU003744"/>
    </source>
</evidence>
<keyword evidence="7" id="KW-1185">Reference proteome</keyword>
<keyword evidence="3" id="KW-0732">Signal</keyword>
<dbReference type="PANTHER" id="PTHR35936">
    <property type="entry name" value="MEMBRANE-BOUND LYTIC MUREIN TRANSGLYCOSYLASE F"/>
    <property type="match status" value="1"/>
</dbReference>
<evidence type="ECO:0000256" key="1">
    <source>
        <dbReference type="ARBA" id="ARBA00004196"/>
    </source>
</evidence>
<comment type="similarity">
    <text evidence="2 4">Belongs to the bacterial solute-binding protein 3 family.</text>
</comment>
<proteinExistence type="inferred from homology"/>
<evidence type="ECO:0000259" key="5">
    <source>
        <dbReference type="SMART" id="SM00062"/>
    </source>
</evidence>